<dbReference type="PANTHER" id="PTHR30371:SF0">
    <property type="entry name" value="SEC-INDEPENDENT PROTEIN TRANSLOCASE PROTEIN TATC, CHLOROPLASTIC-RELATED"/>
    <property type="match status" value="1"/>
</dbReference>
<feature type="transmembrane region" description="Helical" evidence="7">
    <location>
        <begin position="217"/>
        <end position="236"/>
    </location>
</feature>
<sequence length="285" mass="31350">MPLTEHLRELRNRLGIAALSVVVVAIVGAFFAKDIMDFLTEPVPICEYGDPAARERRCAVLAQNGLTAPFATYLRVSLLVGLIGASPVWLYQFWAFIAPGLHRSEKKYSRAVVAVGVPLFLTGTYFAYWLLPRAIPVLLSFSADDAQNFVSVEEVLDITVRLALAFGLSFELPLLLVLLNLGGVVTGKRMLSWWRWMVMGIAIFAAAITPTDLLSMVALQVPVTGLYFLACGIAVLNDRRRRKQNPDAGLSDEEASQLDLTPEPVGPAERIEDRDRPVNGHDDVT</sequence>
<keyword evidence="2 7" id="KW-0812">Transmembrane</keyword>
<keyword evidence="4 7" id="KW-1133">Transmembrane helix</keyword>
<comment type="caution">
    <text evidence="9">The sequence shown here is derived from an EMBL/GenBank/DDBJ whole genome shotgun (WGS) entry which is preliminary data.</text>
</comment>
<keyword evidence="10" id="KW-1185">Reference proteome</keyword>
<evidence type="ECO:0000256" key="8">
    <source>
        <dbReference type="SAM" id="MobiDB-lite"/>
    </source>
</evidence>
<dbReference type="Proteomes" id="UP001183410">
    <property type="component" value="Unassembled WGS sequence"/>
</dbReference>
<comment type="subunit">
    <text evidence="7">The Tat system comprises two distinct complexes: a TatABC complex, containing multiple copies of TatA, TatB and TatC subunits, and a separate TatA complex, containing only TatA subunits. Substrates initially bind to the TatABC complex, which probably triggers association of the separate TatA complex to form the active translocon.</text>
</comment>
<evidence type="ECO:0000313" key="9">
    <source>
        <dbReference type="EMBL" id="MDT0269955.1"/>
    </source>
</evidence>
<feature type="transmembrane region" description="Helical" evidence="7">
    <location>
        <begin position="12"/>
        <end position="32"/>
    </location>
</feature>
<evidence type="ECO:0000256" key="2">
    <source>
        <dbReference type="ARBA" id="ARBA00022692"/>
    </source>
</evidence>
<feature type="transmembrane region" description="Helical" evidence="7">
    <location>
        <begin position="158"/>
        <end position="181"/>
    </location>
</feature>
<evidence type="ECO:0000256" key="7">
    <source>
        <dbReference type="HAMAP-Rule" id="MF_00902"/>
    </source>
</evidence>
<dbReference type="InterPro" id="IPR002033">
    <property type="entry name" value="TatC"/>
</dbReference>
<feature type="region of interest" description="Disordered" evidence="8">
    <location>
        <begin position="244"/>
        <end position="285"/>
    </location>
</feature>
<dbReference type="NCBIfam" id="TIGR00945">
    <property type="entry name" value="tatC"/>
    <property type="match status" value="1"/>
</dbReference>
<keyword evidence="5 7" id="KW-0811">Translocation</keyword>
<evidence type="ECO:0000256" key="4">
    <source>
        <dbReference type="ARBA" id="ARBA00022989"/>
    </source>
</evidence>
<feature type="transmembrane region" description="Helical" evidence="7">
    <location>
        <begin position="76"/>
        <end position="99"/>
    </location>
</feature>
<keyword evidence="7" id="KW-0813">Transport</keyword>
<proteinExistence type="inferred from homology"/>
<dbReference type="EMBL" id="JAVREO010000021">
    <property type="protein sequence ID" value="MDT0269955.1"/>
    <property type="molecule type" value="Genomic_DNA"/>
</dbReference>
<evidence type="ECO:0000256" key="5">
    <source>
        <dbReference type="ARBA" id="ARBA00023010"/>
    </source>
</evidence>
<dbReference type="Pfam" id="PF00902">
    <property type="entry name" value="TatC"/>
    <property type="match status" value="1"/>
</dbReference>
<dbReference type="PANTHER" id="PTHR30371">
    <property type="entry name" value="SEC-INDEPENDENT PROTEIN TRANSLOCASE PROTEIN TATC"/>
    <property type="match status" value="1"/>
</dbReference>
<comment type="subcellular location">
    <subcellularLocation>
        <location evidence="7">Cell membrane</location>
        <topology evidence="7">Multi-pass membrane protein</topology>
    </subcellularLocation>
    <subcellularLocation>
        <location evidence="1">Membrane</location>
        <topology evidence="1">Multi-pass membrane protein</topology>
    </subcellularLocation>
</comment>
<comment type="similarity">
    <text evidence="7">Belongs to the TatC family.</text>
</comment>
<organism evidence="9 10">
    <name type="scientific">Streptomyces chisholmiae</name>
    <dbReference type="NCBI Taxonomy" id="3075540"/>
    <lineage>
        <taxon>Bacteria</taxon>
        <taxon>Bacillati</taxon>
        <taxon>Actinomycetota</taxon>
        <taxon>Actinomycetes</taxon>
        <taxon>Kitasatosporales</taxon>
        <taxon>Streptomycetaceae</taxon>
        <taxon>Streptomyces</taxon>
    </lineage>
</organism>
<evidence type="ECO:0000313" key="10">
    <source>
        <dbReference type="Proteomes" id="UP001183410"/>
    </source>
</evidence>
<dbReference type="HAMAP" id="MF_00902">
    <property type="entry name" value="TatC"/>
    <property type="match status" value="1"/>
</dbReference>
<keyword evidence="6 7" id="KW-0472">Membrane</keyword>
<keyword evidence="7" id="KW-1003">Cell membrane</keyword>
<comment type="function">
    <text evidence="7">Part of the twin-arginine translocation (Tat) system that transports large folded proteins containing a characteristic twin-arginine motif in their signal peptide across membranes. Together with TatB, TatC is part of a receptor directly interacting with Tat signal peptides.</text>
</comment>
<protein>
    <recommendedName>
        <fullName evidence="7">Sec-independent protein translocase protein TatC</fullName>
    </recommendedName>
</protein>
<feature type="transmembrane region" description="Helical" evidence="7">
    <location>
        <begin position="111"/>
        <end position="131"/>
    </location>
</feature>
<reference evidence="10" key="1">
    <citation type="submission" date="2023-07" db="EMBL/GenBank/DDBJ databases">
        <title>30 novel species of actinomycetes from the DSMZ collection.</title>
        <authorList>
            <person name="Nouioui I."/>
        </authorList>
    </citation>
    <scope>NUCLEOTIDE SEQUENCE [LARGE SCALE GENOMIC DNA]</scope>
    <source>
        <strain evidence="10">DSM 44915</strain>
    </source>
</reference>
<accession>A0ABU2JY72</accession>
<evidence type="ECO:0000256" key="1">
    <source>
        <dbReference type="ARBA" id="ARBA00004141"/>
    </source>
</evidence>
<gene>
    <name evidence="7 9" type="primary">tatC</name>
    <name evidence="9" type="ORF">RM844_27110</name>
</gene>
<keyword evidence="3 7" id="KW-0653">Protein transport</keyword>
<feature type="transmembrane region" description="Helical" evidence="7">
    <location>
        <begin position="193"/>
        <end position="211"/>
    </location>
</feature>
<name>A0ABU2JY72_9ACTN</name>
<feature type="compositionally biased region" description="Basic and acidic residues" evidence="8">
    <location>
        <begin position="269"/>
        <end position="285"/>
    </location>
</feature>
<evidence type="ECO:0000256" key="6">
    <source>
        <dbReference type="ARBA" id="ARBA00023136"/>
    </source>
</evidence>
<evidence type="ECO:0000256" key="3">
    <source>
        <dbReference type="ARBA" id="ARBA00022927"/>
    </source>
</evidence>
<dbReference type="PRINTS" id="PR01840">
    <property type="entry name" value="TATCFAMILY"/>
</dbReference>